<evidence type="ECO:0008006" key="3">
    <source>
        <dbReference type="Google" id="ProtNLM"/>
    </source>
</evidence>
<protein>
    <recommendedName>
        <fullName evidence="3">STAS/SEC14 domain-containing protein</fullName>
    </recommendedName>
</protein>
<sequence length="132" mass="15292">MEMLFSAKNIEISFDTTHRFLYCNWIGFQNKESIFNSGARMIELLHKLQIHKVLNDNTLVTGPWQESADWTNSIWFPQMVEAGLTHFAWISSGNIFANLSARRAMPTTNVTVRIFASYPEAYTWLINQSEKN</sequence>
<accession>A0AAP2DBW9</accession>
<gene>
    <name evidence="1" type="ORF">KK078_21690</name>
</gene>
<dbReference type="EMBL" id="JAHESC010000037">
    <property type="protein sequence ID" value="MBT1689193.1"/>
    <property type="molecule type" value="Genomic_DNA"/>
</dbReference>
<keyword evidence="2" id="KW-1185">Reference proteome</keyword>
<reference evidence="1 2" key="1">
    <citation type="submission" date="2021-05" db="EMBL/GenBank/DDBJ databases">
        <title>A Polyphasic approach of four new species of the genus Ohtaekwangia: Ohtaekwangia histidinii sp. nov., Ohtaekwangia cretensis sp. nov., Ohtaekwangia indiensis sp. nov., Ohtaekwangia reichenbachii sp. nov. from diverse environment.</title>
        <authorList>
            <person name="Octaviana S."/>
        </authorList>
    </citation>
    <scope>NUCLEOTIDE SEQUENCE [LARGE SCALE GENOMIC DNA]</scope>
    <source>
        <strain evidence="1 2">PWU37</strain>
    </source>
</reference>
<organism evidence="1 2">
    <name type="scientific">Dawidia soli</name>
    <dbReference type="NCBI Taxonomy" id="2782352"/>
    <lineage>
        <taxon>Bacteria</taxon>
        <taxon>Pseudomonadati</taxon>
        <taxon>Bacteroidota</taxon>
        <taxon>Cytophagia</taxon>
        <taxon>Cytophagales</taxon>
        <taxon>Chryseotaleaceae</taxon>
        <taxon>Dawidia</taxon>
    </lineage>
</organism>
<dbReference type="RefSeq" id="WP_254092417.1">
    <property type="nucleotide sequence ID" value="NZ_JAHESC010000037.1"/>
</dbReference>
<evidence type="ECO:0000313" key="2">
    <source>
        <dbReference type="Proteomes" id="UP001319180"/>
    </source>
</evidence>
<comment type="caution">
    <text evidence="1">The sequence shown here is derived from an EMBL/GenBank/DDBJ whole genome shotgun (WGS) entry which is preliminary data.</text>
</comment>
<evidence type="ECO:0000313" key="1">
    <source>
        <dbReference type="EMBL" id="MBT1689193.1"/>
    </source>
</evidence>
<dbReference type="Proteomes" id="UP001319180">
    <property type="component" value="Unassembled WGS sequence"/>
</dbReference>
<name>A0AAP2DBW9_9BACT</name>
<dbReference type="AlphaFoldDB" id="A0AAP2DBW9"/>
<proteinExistence type="predicted"/>